<proteinExistence type="predicted"/>
<dbReference type="RefSeq" id="WP_377351512.1">
    <property type="nucleotide sequence ID" value="NZ_JBHLTP010000022.1"/>
</dbReference>
<organism evidence="1 2">
    <name type="scientific">Pontibacillus salicampi</name>
    <dbReference type="NCBI Taxonomy" id="1449801"/>
    <lineage>
        <taxon>Bacteria</taxon>
        <taxon>Bacillati</taxon>
        <taxon>Bacillota</taxon>
        <taxon>Bacilli</taxon>
        <taxon>Bacillales</taxon>
        <taxon>Bacillaceae</taxon>
        <taxon>Pontibacillus</taxon>
    </lineage>
</organism>
<accession>A0ABV6LTZ3</accession>
<evidence type="ECO:0000313" key="1">
    <source>
        <dbReference type="EMBL" id="MFC0525799.1"/>
    </source>
</evidence>
<dbReference type="Proteomes" id="UP001589836">
    <property type="component" value="Unassembled WGS sequence"/>
</dbReference>
<dbReference type="Pfam" id="PF13128">
    <property type="entry name" value="DUF3954"/>
    <property type="match status" value="1"/>
</dbReference>
<name>A0ABV6LTZ3_9BACI</name>
<evidence type="ECO:0000313" key="2">
    <source>
        <dbReference type="Proteomes" id="UP001589836"/>
    </source>
</evidence>
<dbReference type="InterPro" id="IPR025017">
    <property type="entry name" value="DUF3954"/>
</dbReference>
<reference evidence="1 2" key="1">
    <citation type="submission" date="2024-09" db="EMBL/GenBank/DDBJ databases">
        <authorList>
            <person name="Sun Q."/>
            <person name="Mori K."/>
        </authorList>
    </citation>
    <scope>NUCLEOTIDE SEQUENCE [LARGE SCALE GENOMIC DNA]</scope>
    <source>
        <strain evidence="1 2">NCAIM B.02529</strain>
    </source>
</reference>
<dbReference type="EMBL" id="JBHLTP010000022">
    <property type="protein sequence ID" value="MFC0525799.1"/>
    <property type="molecule type" value="Genomic_DNA"/>
</dbReference>
<comment type="caution">
    <text evidence="1">The sequence shown here is derived from an EMBL/GenBank/DDBJ whole genome shotgun (WGS) entry which is preliminary data.</text>
</comment>
<sequence>MSEAAENYNVMIEQIDLSENATYVVKNGALHKLPDPESGHGTQIINWQGGKPCHGKIEQSFKF</sequence>
<protein>
    <submittedName>
        <fullName evidence="1">DUF3954 domain-containing protein</fullName>
    </submittedName>
</protein>
<gene>
    <name evidence="1" type="ORF">ACFFGV_19660</name>
</gene>
<keyword evidence="2" id="KW-1185">Reference proteome</keyword>